<dbReference type="RefSeq" id="WP_191041368.1">
    <property type="nucleotide sequence ID" value="NZ_JACXAA010000009.1"/>
</dbReference>
<protein>
    <submittedName>
        <fullName evidence="2">Aspartyl/asparaginyl beta-hydroxylase domain-containing protein</fullName>
    </submittedName>
</protein>
<reference evidence="2" key="1">
    <citation type="submission" date="2020-09" db="EMBL/GenBank/DDBJ databases">
        <authorList>
            <person name="Kim M.K."/>
        </authorList>
    </citation>
    <scope>NUCLEOTIDE SEQUENCE</scope>
    <source>
        <strain evidence="2">BT704</strain>
    </source>
</reference>
<gene>
    <name evidence="2" type="ORF">IC230_22790</name>
</gene>
<sequence length="237" mass="27372">MSNQTPSSRNRFFQLPFTFDPLRLATDLATCRTITWPKHFNQADYSGHWSSIALRSVSGSETDIRSQPDVSYQNTPLLENCPYFQSIMDQFQCQQESVRLLALSPGSIINEHRDPQAGYEYGFFRVHIPIETGEKVAFRVDGQVLPMAVGECWYANFDLPHSVRNEGLIERVHLVLDCRRNAWSDDLFRQAGYDFNEERQKREPSQQLKQQIMAELARHNSETARQLIDQLATKQDA</sequence>
<keyword evidence="3" id="KW-1185">Reference proteome</keyword>
<evidence type="ECO:0000313" key="3">
    <source>
        <dbReference type="Proteomes" id="UP000653797"/>
    </source>
</evidence>
<feature type="domain" description="Aspartyl/asparaginy/proline hydroxylase" evidence="1">
    <location>
        <begin position="41"/>
        <end position="180"/>
    </location>
</feature>
<evidence type="ECO:0000259" key="1">
    <source>
        <dbReference type="Pfam" id="PF05118"/>
    </source>
</evidence>
<dbReference type="Gene3D" id="2.60.120.330">
    <property type="entry name" value="B-lactam Antibiotic, Isopenicillin N Synthase, Chain"/>
    <property type="match status" value="1"/>
</dbReference>
<evidence type="ECO:0000313" key="2">
    <source>
        <dbReference type="EMBL" id="MBD2755749.1"/>
    </source>
</evidence>
<dbReference type="InterPro" id="IPR007803">
    <property type="entry name" value="Asp/Arg/Pro-Hydrxlase"/>
</dbReference>
<dbReference type="Pfam" id="PF05118">
    <property type="entry name" value="Asp_Arg_Hydrox"/>
    <property type="match status" value="1"/>
</dbReference>
<dbReference type="EMBL" id="JACXAA010000009">
    <property type="protein sequence ID" value="MBD2755749.1"/>
    <property type="molecule type" value="Genomic_DNA"/>
</dbReference>
<accession>A0A927B4Z3</accession>
<dbReference type="AlphaFoldDB" id="A0A927B4Z3"/>
<dbReference type="InterPro" id="IPR027443">
    <property type="entry name" value="IPNS-like_sf"/>
</dbReference>
<name>A0A927B4Z3_9BACT</name>
<proteinExistence type="predicted"/>
<dbReference type="Proteomes" id="UP000653797">
    <property type="component" value="Unassembled WGS sequence"/>
</dbReference>
<comment type="caution">
    <text evidence="2">The sequence shown here is derived from an EMBL/GenBank/DDBJ whole genome shotgun (WGS) entry which is preliminary data.</text>
</comment>
<dbReference type="SUPFAM" id="SSF51197">
    <property type="entry name" value="Clavaminate synthase-like"/>
    <property type="match status" value="1"/>
</dbReference>
<organism evidence="2 3">
    <name type="scientific">Spirosoma validum</name>
    <dbReference type="NCBI Taxonomy" id="2771355"/>
    <lineage>
        <taxon>Bacteria</taxon>
        <taxon>Pseudomonadati</taxon>
        <taxon>Bacteroidota</taxon>
        <taxon>Cytophagia</taxon>
        <taxon>Cytophagales</taxon>
        <taxon>Cytophagaceae</taxon>
        <taxon>Spirosoma</taxon>
    </lineage>
</organism>